<name>A0AAQ4DJR1_AMBAM</name>
<protein>
    <recommendedName>
        <fullName evidence="1">Nucleolar protein 11 N-terminal domain-containing protein</fullName>
    </recommendedName>
</protein>
<proteinExistence type="predicted"/>
<dbReference type="InterPro" id="IPR012584">
    <property type="entry name" value="NOL11_N"/>
</dbReference>
<dbReference type="Proteomes" id="UP001321473">
    <property type="component" value="Unassembled WGS sequence"/>
</dbReference>
<dbReference type="PANTHER" id="PTHR15633:SF2">
    <property type="entry name" value="NUCLEOLAR PROTEIN 11"/>
    <property type="match status" value="1"/>
</dbReference>
<dbReference type="PANTHER" id="PTHR15633">
    <property type="entry name" value="NUCLEOLAR PROTEIN 11"/>
    <property type="match status" value="1"/>
</dbReference>
<sequence>MTSIGEPFPLTTVTNEADAFRTFCVQPGPTDTSVVVTQGQLSASLLELEGRPFKLRTWNTSHAEPFTCPVVYDALRSKYVAASKSSLLILPQQDVNEAAAATTREKIALPSRVFAVLHRHCSEPLIVLNSGVCATLTELQASEKGETKRVCEQDEELVSVEAAASDRDASTTVVLAVAATRKESAHRCRVFHIGATGSKLVSETSVSKSEAHAICLFNGNLLSLGEDGSLGGRKLPVTAPDLKKAATTLAAFDDTRVLVGFGDRMLVWNVRFGTLESSRTLEAQAVKRWGLVRTEACFVTSASNHNVMCASVKLGRPTLCQAVGLGAGVEGSVPTASVVAAQICAWETEHVAEALAPVADTVPERDLVSLLGRLFRKGSTPAPGSAEMSVLHNVLRCPHTCTTLTQCLHDVLSVEQATALIIYLLSLLENYSMADLEEMPLTKVMDWLACLLDAHFNHWALDTGPLAIGELLDRLAVAVSNIRELFCDLCEVEQWLLVILKKVDTLQFESRSPYAIVPFEI</sequence>
<organism evidence="2 3">
    <name type="scientific">Amblyomma americanum</name>
    <name type="common">Lone star tick</name>
    <dbReference type="NCBI Taxonomy" id="6943"/>
    <lineage>
        <taxon>Eukaryota</taxon>
        <taxon>Metazoa</taxon>
        <taxon>Ecdysozoa</taxon>
        <taxon>Arthropoda</taxon>
        <taxon>Chelicerata</taxon>
        <taxon>Arachnida</taxon>
        <taxon>Acari</taxon>
        <taxon>Parasitiformes</taxon>
        <taxon>Ixodida</taxon>
        <taxon>Ixodoidea</taxon>
        <taxon>Ixodidae</taxon>
        <taxon>Amblyomminae</taxon>
        <taxon>Amblyomma</taxon>
    </lineage>
</organism>
<dbReference type="EMBL" id="JARKHS020029866">
    <property type="protein sequence ID" value="KAK8762701.1"/>
    <property type="molecule type" value="Genomic_DNA"/>
</dbReference>
<dbReference type="Pfam" id="PF08168">
    <property type="entry name" value="NOL11_N"/>
    <property type="match status" value="1"/>
</dbReference>
<evidence type="ECO:0000313" key="3">
    <source>
        <dbReference type="Proteomes" id="UP001321473"/>
    </source>
</evidence>
<dbReference type="InterPro" id="IPR042859">
    <property type="entry name" value="NOL11"/>
</dbReference>
<accession>A0AAQ4DJR1</accession>
<comment type="caution">
    <text evidence="2">The sequence shown here is derived from an EMBL/GenBank/DDBJ whole genome shotgun (WGS) entry which is preliminary data.</text>
</comment>
<reference evidence="2 3" key="1">
    <citation type="journal article" date="2023" name="Arcadia Sci">
        <title>De novo assembly of a long-read Amblyomma americanum tick genome.</title>
        <authorList>
            <person name="Chou S."/>
            <person name="Poskanzer K.E."/>
            <person name="Rollins M."/>
            <person name="Thuy-Boun P.S."/>
        </authorList>
    </citation>
    <scope>NUCLEOTIDE SEQUENCE [LARGE SCALE GENOMIC DNA]</scope>
    <source>
        <strain evidence="2">F_SG_1</strain>
        <tissue evidence="2">Salivary glands</tissue>
    </source>
</reference>
<dbReference type="GO" id="GO:0003723">
    <property type="term" value="F:RNA binding"/>
    <property type="evidence" value="ECO:0007669"/>
    <property type="project" value="TreeGrafter"/>
</dbReference>
<dbReference type="GO" id="GO:0030490">
    <property type="term" value="P:maturation of SSU-rRNA"/>
    <property type="evidence" value="ECO:0007669"/>
    <property type="project" value="InterPro"/>
</dbReference>
<dbReference type="AlphaFoldDB" id="A0AAQ4DJR1"/>
<evidence type="ECO:0000313" key="2">
    <source>
        <dbReference type="EMBL" id="KAK8762701.1"/>
    </source>
</evidence>
<gene>
    <name evidence="2" type="ORF">V5799_026031</name>
</gene>
<feature type="domain" description="Nucleolar protein 11 N-terminal" evidence="1">
    <location>
        <begin position="1"/>
        <end position="159"/>
    </location>
</feature>
<keyword evidence="3" id="KW-1185">Reference proteome</keyword>
<evidence type="ECO:0000259" key="1">
    <source>
        <dbReference type="Pfam" id="PF08168"/>
    </source>
</evidence>
<dbReference type="GO" id="GO:0005730">
    <property type="term" value="C:nucleolus"/>
    <property type="evidence" value="ECO:0007669"/>
    <property type="project" value="TreeGrafter"/>
</dbReference>